<dbReference type="PROSITE" id="PS00962">
    <property type="entry name" value="RIBOSOMAL_S2_1"/>
    <property type="match status" value="1"/>
</dbReference>
<dbReference type="EMBL" id="FNWJ01000002">
    <property type="protein sequence ID" value="SEH14587.1"/>
    <property type="molecule type" value="Genomic_DNA"/>
</dbReference>
<dbReference type="SUPFAM" id="SSF52313">
    <property type="entry name" value="Ribosomal protein S2"/>
    <property type="match status" value="1"/>
</dbReference>
<accession>A0A1H6FUY1</accession>
<feature type="compositionally biased region" description="Low complexity" evidence="7">
    <location>
        <begin position="276"/>
        <end position="286"/>
    </location>
</feature>
<dbReference type="InterPro" id="IPR018130">
    <property type="entry name" value="Ribosomal_uS2_CS"/>
</dbReference>
<evidence type="ECO:0000256" key="1">
    <source>
        <dbReference type="ARBA" id="ARBA00006242"/>
    </source>
</evidence>
<gene>
    <name evidence="5" type="primary">rpsB</name>
    <name evidence="8" type="ORF">SAMN02745716_1679</name>
</gene>
<evidence type="ECO:0000256" key="5">
    <source>
        <dbReference type="HAMAP-Rule" id="MF_00291"/>
    </source>
</evidence>
<reference evidence="9" key="1">
    <citation type="submission" date="2016-10" db="EMBL/GenBank/DDBJ databases">
        <authorList>
            <person name="Varghese N."/>
            <person name="Submissions S."/>
        </authorList>
    </citation>
    <scope>NUCLEOTIDE SEQUENCE [LARGE SCALE GENOMIC DNA]</scope>
    <source>
        <strain evidence="9">ATCC 35263</strain>
    </source>
</reference>
<dbReference type="AlphaFoldDB" id="A0A1H6FUY1"/>
<evidence type="ECO:0000256" key="2">
    <source>
        <dbReference type="ARBA" id="ARBA00022980"/>
    </source>
</evidence>
<dbReference type="InterPro" id="IPR001865">
    <property type="entry name" value="Ribosomal_uS2"/>
</dbReference>
<evidence type="ECO:0000313" key="8">
    <source>
        <dbReference type="EMBL" id="SEH14587.1"/>
    </source>
</evidence>
<evidence type="ECO:0000256" key="3">
    <source>
        <dbReference type="ARBA" id="ARBA00023274"/>
    </source>
</evidence>
<dbReference type="Gene3D" id="3.40.50.10490">
    <property type="entry name" value="Glucose-6-phosphate isomerase like protein, domain 1"/>
    <property type="match status" value="1"/>
</dbReference>
<dbReference type="STRING" id="29539.SAMN02745716_1679"/>
<dbReference type="HAMAP" id="MF_00291_B">
    <property type="entry name" value="Ribosomal_uS2_B"/>
    <property type="match status" value="1"/>
</dbReference>
<evidence type="ECO:0000256" key="4">
    <source>
        <dbReference type="ARBA" id="ARBA00035256"/>
    </source>
</evidence>
<dbReference type="FunFam" id="1.10.287.610:FF:000001">
    <property type="entry name" value="30S ribosomal protein S2"/>
    <property type="match status" value="1"/>
</dbReference>
<dbReference type="NCBIfam" id="TIGR01011">
    <property type="entry name" value="rpsB_bact"/>
    <property type="match status" value="1"/>
</dbReference>
<evidence type="ECO:0000256" key="6">
    <source>
        <dbReference type="RuleBase" id="RU003631"/>
    </source>
</evidence>
<dbReference type="GO" id="GO:0022627">
    <property type="term" value="C:cytosolic small ribosomal subunit"/>
    <property type="evidence" value="ECO:0007669"/>
    <property type="project" value="TreeGrafter"/>
</dbReference>
<dbReference type="PANTHER" id="PTHR12534:SF0">
    <property type="entry name" value="SMALL RIBOSOMAL SUBUNIT PROTEIN US2M"/>
    <property type="match status" value="1"/>
</dbReference>
<dbReference type="PROSITE" id="PS00963">
    <property type="entry name" value="RIBOSOMAL_S2_2"/>
    <property type="match status" value="1"/>
</dbReference>
<dbReference type="PANTHER" id="PTHR12534">
    <property type="entry name" value="30S RIBOSOMAL PROTEIN S2 PROKARYOTIC AND ORGANELLAR"/>
    <property type="match status" value="1"/>
</dbReference>
<dbReference type="Gene3D" id="1.10.287.610">
    <property type="entry name" value="Helix hairpin bin"/>
    <property type="match status" value="1"/>
</dbReference>
<dbReference type="CDD" id="cd01425">
    <property type="entry name" value="RPS2"/>
    <property type="match status" value="1"/>
</dbReference>
<dbReference type="OrthoDB" id="9808036at2"/>
<feature type="region of interest" description="Disordered" evidence="7">
    <location>
        <begin position="237"/>
        <end position="301"/>
    </location>
</feature>
<dbReference type="InterPro" id="IPR005706">
    <property type="entry name" value="Ribosomal_uS2_bac/mit/plastid"/>
</dbReference>
<dbReference type="RefSeq" id="WP_093118096.1">
    <property type="nucleotide sequence ID" value="NZ_FNWJ01000002.1"/>
</dbReference>
<comment type="similarity">
    <text evidence="1 5 6">Belongs to the universal ribosomal protein uS2 family.</text>
</comment>
<organism evidence="8 9">
    <name type="scientific">Thermoleophilum album</name>
    <dbReference type="NCBI Taxonomy" id="29539"/>
    <lineage>
        <taxon>Bacteria</taxon>
        <taxon>Bacillati</taxon>
        <taxon>Actinomycetota</taxon>
        <taxon>Thermoleophilia</taxon>
        <taxon>Thermoleophilales</taxon>
        <taxon>Thermoleophilaceae</taxon>
        <taxon>Thermoleophilum</taxon>
    </lineage>
</organism>
<protein>
    <recommendedName>
        <fullName evidence="4 5">Small ribosomal subunit protein uS2</fullName>
    </recommendedName>
</protein>
<proteinExistence type="inferred from homology"/>
<dbReference type="GO" id="GO:0006412">
    <property type="term" value="P:translation"/>
    <property type="evidence" value="ECO:0007669"/>
    <property type="project" value="UniProtKB-UniRule"/>
</dbReference>
<keyword evidence="9" id="KW-1185">Reference proteome</keyword>
<feature type="compositionally biased region" description="Basic and acidic residues" evidence="7">
    <location>
        <begin position="237"/>
        <end position="269"/>
    </location>
</feature>
<sequence>MREIGIKELLEAGVHFGHQTRRWNPKMRRFIHGERNGIHIIDLTQTEPLLKRACEFARDVAARGGTILFVGTKKQAREAIEEAAKRCGMPYVNNRWLGGLLTNWATISKRIDRLHELEQWTENGTIELLPTRERIHAQHELAKLRTNLGGVRNMQRLPDAVFIVDLKTEEIAVREARRLGIPIIGLVDTNADPDPVDYVIPGNDDSIRSCKLIVDAIADAIAEGREQFAVLEAERAQREAEEREREERERREREEREREERERRAREEALAAGFSPDAPADAEPAEVAMRELRTFEPDEEV</sequence>
<dbReference type="PRINTS" id="PR00395">
    <property type="entry name" value="RIBOSOMALS2"/>
</dbReference>
<keyword evidence="2 5" id="KW-0689">Ribosomal protein</keyword>
<dbReference type="InterPro" id="IPR023591">
    <property type="entry name" value="Ribosomal_uS2_flav_dom_sf"/>
</dbReference>
<dbReference type="Proteomes" id="UP000222056">
    <property type="component" value="Unassembled WGS sequence"/>
</dbReference>
<feature type="compositionally biased region" description="Basic and acidic residues" evidence="7">
    <location>
        <begin position="288"/>
        <end position="301"/>
    </location>
</feature>
<evidence type="ECO:0000313" key="9">
    <source>
        <dbReference type="Proteomes" id="UP000222056"/>
    </source>
</evidence>
<evidence type="ECO:0000256" key="7">
    <source>
        <dbReference type="SAM" id="MobiDB-lite"/>
    </source>
</evidence>
<name>A0A1H6FUY1_THEAL</name>
<dbReference type="GO" id="GO:0003735">
    <property type="term" value="F:structural constituent of ribosome"/>
    <property type="evidence" value="ECO:0007669"/>
    <property type="project" value="InterPro"/>
</dbReference>
<dbReference type="Pfam" id="PF00318">
    <property type="entry name" value="Ribosomal_S2"/>
    <property type="match status" value="1"/>
</dbReference>
<keyword evidence="3 5" id="KW-0687">Ribonucleoprotein</keyword>